<evidence type="ECO:0000313" key="1">
    <source>
        <dbReference type="EMBL" id="KZS96390.1"/>
    </source>
</evidence>
<proteinExistence type="predicted"/>
<name>A0A164XXL6_9AGAM</name>
<evidence type="ECO:0000313" key="2">
    <source>
        <dbReference type="Proteomes" id="UP000076722"/>
    </source>
</evidence>
<dbReference type="EMBL" id="KV419399">
    <property type="protein sequence ID" value="KZS96390.1"/>
    <property type="molecule type" value="Genomic_DNA"/>
</dbReference>
<dbReference type="AlphaFoldDB" id="A0A164XXL6"/>
<sequence length="161" mass="18007">MSQGSTPRKIARGMARRPVAALREGASRYPGSHMQDTCQPVSLLLIISLKCEEVRSTSSLPAARMWLLMLRTAHCLIAFPPVPVPRSGTAKHPKWFGVQVHLAYGSDWPCMLPEKLERHQTLYPCQETVQWTVLLCLFTRDPLALAPPLYFCVPKPPDSTT</sequence>
<accession>A0A164XXL6</accession>
<keyword evidence="2" id="KW-1185">Reference proteome</keyword>
<organism evidence="1 2">
    <name type="scientific">Sistotremastrum niveocremeum HHB9708</name>
    <dbReference type="NCBI Taxonomy" id="1314777"/>
    <lineage>
        <taxon>Eukaryota</taxon>
        <taxon>Fungi</taxon>
        <taxon>Dikarya</taxon>
        <taxon>Basidiomycota</taxon>
        <taxon>Agaricomycotina</taxon>
        <taxon>Agaricomycetes</taxon>
        <taxon>Sistotremastrales</taxon>
        <taxon>Sistotremastraceae</taxon>
        <taxon>Sertulicium</taxon>
        <taxon>Sertulicium niveocremeum</taxon>
    </lineage>
</organism>
<dbReference type="Proteomes" id="UP000076722">
    <property type="component" value="Unassembled WGS sequence"/>
</dbReference>
<protein>
    <submittedName>
        <fullName evidence="1">Uncharacterized protein</fullName>
    </submittedName>
</protein>
<reference evidence="1 2" key="1">
    <citation type="journal article" date="2016" name="Mol. Biol. Evol.">
        <title>Comparative Genomics of Early-Diverging Mushroom-Forming Fungi Provides Insights into the Origins of Lignocellulose Decay Capabilities.</title>
        <authorList>
            <person name="Nagy L.G."/>
            <person name="Riley R."/>
            <person name="Tritt A."/>
            <person name="Adam C."/>
            <person name="Daum C."/>
            <person name="Floudas D."/>
            <person name="Sun H."/>
            <person name="Yadav J.S."/>
            <person name="Pangilinan J."/>
            <person name="Larsson K.H."/>
            <person name="Matsuura K."/>
            <person name="Barry K."/>
            <person name="Labutti K."/>
            <person name="Kuo R."/>
            <person name="Ohm R.A."/>
            <person name="Bhattacharya S.S."/>
            <person name="Shirouzu T."/>
            <person name="Yoshinaga Y."/>
            <person name="Martin F.M."/>
            <person name="Grigoriev I.V."/>
            <person name="Hibbett D.S."/>
        </authorList>
    </citation>
    <scope>NUCLEOTIDE SEQUENCE [LARGE SCALE GENOMIC DNA]</scope>
    <source>
        <strain evidence="1 2">HHB9708</strain>
    </source>
</reference>
<gene>
    <name evidence="1" type="ORF">SISNIDRAFT_313106</name>
</gene>